<gene>
    <name evidence="6" type="ORF">WCY31_01470</name>
</gene>
<keyword evidence="2" id="KW-0479">Metal-binding</keyword>
<accession>A0ABZ3HCJ7</accession>
<keyword evidence="1" id="KW-0001">2Fe-2S</keyword>
<dbReference type="InterPro" id="IPR052950">
    <property type="entry name" value="CISD"/>
</dbReference>
<keyword evidence="4" id="KW-0411">Iron-sulfur</keyword>
<dbReference type="PANTHER" id="PTHR46491">
    <property type="entry name" value="CDGSH IRON SULFUR DOMAIN PROTEIN HOMOLOG"/>
    <property type="match status" value="1"/>
</dbReference>
<dbReference type="EMBL" id="CP147920">
    <property type="protein sequence ID" value="XAU15381.1"/>
    <property type="molecule type" value="Genomic_DNA"/>
</dbReference>
<protein>
    <submittedName>
        <fullName evidence="6">CDGSH iron-sulfur domain-containing protein</fullName>
    </submittedName>
</protein>
<evidence type="ECO:0000313" key="7">
    <source>
        <dbReference type="Proteomes" id="UP001447842"/>
    </source>
</evidence>
<evidence type="ECO:0000256" key="2">
    <source>
        <dbReference type="ARBA" id="ARBA00022723"/>
    </source>
</evidence>
<reference evidence="6 7" key="1">
    <citation type="submission" date="2024-03" db="EMBL/GenBank/DDBJ databases">
        <title>Sulfurimonas sp. HSL3-1.</title>
        <authorList>
            <person name="Wang S."/>
        </authorList>
    </citation>
    <scope>NUCLEOTIDE SEQUENCE [LARGE SCALE GENOMIC DNA]</scope>
    <source>
        <strain evidence="6 7">HSL3-1</strain>
    </source>
</reference>
<evidence type="ECO:0000256" key="1">
    <source>
        <dbReference type="ARBA" id="ARBA00022714"/>
    </source>
</evidence>
<dbReference type="Proteomes" id="UP001447842">
    <property type="component" value="Chromosome"/>
</dbReference>
<dbReference type="RefSeq" id="WP_345972872.1">
    <property type="nucleotide sequence ID" value="NZ_CP147920.1"/>
</dbReference>
<dbReference type="SMART" id="SM00704">
    <property type="entry name" value="ZnF_CDGSH"/>
    <property type="match status" value="2"/>
</dbReference>
<evidence type="ECO:0000256" key="4">
    <source>
        <dbReference type="ARBA" id="ARBA00023014"/>
    </source>
</evidence>
<dbReference type="Pfam" id="PF09360">
    <property type="entry name" value="zf-CDGSH"/>
    <property type="match status" value="1"/>
</dbReference>
<organism evidence="6 7">
    <name type="scientific">Sulfurimonas diazotrophicus</name>
    <dbReference type="NCBI Taxonomy" id="3131939"/>
    <lineage>
        <taxon>Bacteria</taxon>
        <taxon>Pseudomonadati</taxon>
        <taxon>Campylobacterota</taxon>
        <taxon>Epsilonproteobacteria</taxon>
        <taxon>Campylobacterales</taxon>
        <taxon>Sulfurimonadaceae</taxon>
        <taxon>Sulfurimonas</taxon>
    </lineage>
</organism>
<evidence type="ECO:0000313" key="6">
    <source>
        <dbReference type="EMBL" id="XAU15381.1"/>
    </source>
</evidence>
<proteinExistence type="predicted"/>
<name>A0ABZ3HCJ7_9BACT</name>
<feature type="domain" description="Iron-binding zinc finger CDGSH type" evidence="5">
    <location>
        <begin position="48"/>
        <end position="83"/>
    </location>
</feature>
<dbReference type="PANTHER" id="PTHR46491:SF3">
    <property type="entry name" value="CDGSH IRON-SULFUR DOMAIN-CONTAINING PROTEIN 3, MITOCHONDRIAL"/>
    <property type="match status" value="1"/>
</dbReference>
<dbReference type="Gene3D" id="3.40.5.90">
    <property type="entry name" value="CDGSH iron-sulfur domain, mitoNEET-type"/>
    <property type="match status" value="2"/>
</dbReference>
<dbReference type="InterPro" id="IPR042216">
    <property type="entry name" value="MitoNEET_CISD"/>
</dbReference>
<evidence type="ECO:0000259" key="5">
    <source>
        <dbReference type="SMART" id="SM00704"/>
    </source>
</evidence>
<dbReference type="InterPro" id="IPR018967">
    <property type="entry name" value="FeS-contain_CDGSH-typ"/>
</dbReference>
<sequence>MCKDAVVFFNKPKGVDLEAGKLYLYCMCGRAKEGVFCDGSHQGTGCMPLKFTVEKSKAYLLCRCKSSKNLPFCDGTHSFYGDDEVGGPVMGD</sequence>
<evidence type="ECO:0000256" key="3">
    <source>
        <dbReference type="ARBA" id="ARBA00023004"/>
    </source>
</evidence>
<feature type="domain" description="Iron-binding zinc finger CDGSH type" evidence="5">
    <location>
        <begin position="10"/>
        <end position="47"/>
    </location>
</feature>
<keyword evidence="3" id="KW-0408">Iron</keyword>
<keyword evidence="7" id="KW-1185">Reference proteome</keyword>